<evidence type="ECO:0000256" key="3">
    <source>
        <dbReference type="ARBA" id="ARBA00021242"/>
    </source>
</evidence>
<dbReference type="OrthoDB" id="263957at2759"/>
<dbReference type="PANTHER" id="PTHR23516">
    <property type="entry name" value="SAM (S-ADENOSYL METHIONINE) TRANSPORTER"/>
    <property type="match status" value="1"/>
</dbReference>
<evidence type="ECO:0000256" key="2">
    <source>
        <dbReference type="ARBA" id="ARBA00004651"/>
    </source>
</evidence>
<evidence type="ECO:0000256" key="1">
    <source>
        <dbReference type="ARBA" id="ARBA00003019"/>
    </source>
</evidence>
<dbReference type="GO" id="GO:0006811">
    <property type="term" value="P:monoatomic ion transport"/>
    <property type="evidence" value="ECO:0007669"/>
    <property type="project" value="UniProtKB-KW"/>
</dbReference>
<organism evidence="14 15">
    <name type="scientific">Serendipita vermifera MAFF 305830</name>
    <dbReference type="NCBI Taxonomy" id="933852"/>
    <lineage>
        <taxon>Eukaryota</taxon>
        <taxon>Fungi</taxon>
        <taxon>Dikarya</taxon>
        <taxon>Basidiomycota</taxon>
        <taxon>Agaricomycotina</taxon>
        <taxon>Agaricomycetes</taxon>
        <taxon>Sebacinales</taxon>
        <taxon>Serendipitaceae</taxon>
        <taxon>Serendipita</taxon>
    </lineage>
</organism>
<feature type="transmembrane region" description="Helical" evidence="13">
    <location>
        <begin position="150"/>
        <end position="168"/>
    </location>
</feature>
<feature type="transmembrane region" description="Helical" evidence="13">
    <location>
        <begin position="300"/>
        <end position="323"/>
    </location>
</feature>
<dbReference type="InterPro" id="IPR008509">
    <property type="entry name" value="MOT2/MFSD5"/>
</dbReference>
<keyword evidence="4" id="KW-0813">Transport</keyword>
<keyword evidence="6 13" id="KW-0812">Transmembrane</keyword>
<feature type="transmembrane region" description="Helical" evidence="13">
    <location>
        <begin position="40"/>
        <end position="60"/>
    </location>
</feature>
<evidence type="ECO:0000256" key="7">
    <source>
        <dbReference type="ARBA" id="ARBA00022989"/>
    </source>
</evidence>
<dbReference type="GO" id="GO:0005886">
    <property type="term" value="C:plasma membrane"/>
    <property type="evidence" value="ECO:0007669"/>
    <property type="project" value="UniProtKB-SubCell"/>
</dbReference>
<accession>A0A0C2XZ68</accession>
<reference evidence="15" key="2">
    <citation type="submission" date="2015-01" db="EMBL/GenBank/DDBJ databases">
        <title>Evolutionary Origins and Diversification of the Mycorrhizal Mutualists.</title>
        <authorList>
            <consortium name="DOE Joint Genome Institute"/>
            <consortium name="Mycorrhizal Genomics Consortium"/>
            <person name="Kohler A."/>
            <person name="Kuo A."/>
            <person name="Nagy L.G."/>
            <person name="Floudas D."/>
            <person name="Copeland A."/>
            <person name="Barry K.W."/>
            <person name="Cichocki N."/>
            <person name="Veneault-Fourrey C."/>
            <person name="LaButti K."/>
            <person name="Lindquist E.A."/>
            <person name="Lipzen A."/>
            <person name="Lundell T."/>
            <person name="Morin E."/>
            <person name="Murat C."/>
            <person name="Riley R."/>
            <person name="Ohm R."/>
            <person name="Sun H."/>
            <person name="Tunlid A."/>
            <person name="Henrissat B."/>
            <person name="Grigoriev I.V."/>
            <person name="Hibbett D.S."/>
            <person name="Martin F."/>
        </authorList>
    </citation>
    <scope>NUCLEOTIDE SEQUENCE [LARGE SCALE GENOMIC DNA]</scope>
    <source>
        <strain evidence="15">MAFF 305830</strain>
    </source>
</reference>
<evidence type="ECO:0000256" key="12">
    <source>
        <dbReference type="SAM" id="MobiDB-lite"/>
    </source>
</evidence>
<dbReference type="HOGENOM" id="CLU_034007_2_0_1"/>
<dbReference type="CDD" id="cd17487">
    <property type="entry name" value="MFS_MFSD5_like"/>
    <property type="match status" value="1"/>
</dbReference>
<feature type="transmembrane region" description="Helical" evidence="13">
    <location>
        <begin position="7"/>
        <end position="28"/>
    </location>
</feature>
<feature type="transmembrane region" description="Helical" evidence="13">
    <location>
        <begin position="335"/>
        <end position="355"/>
    </location>
</feature>
<feature type="transmembrane region" description="Helical" evidence="13">
    <location>
        <begin position="231"/>
        <end position="254"/>
    </location>
</feature>
<dbReference type="AlphaFoldDB" id="A0A0C2XZ68"/>
<feature type="transmembrane region" description="Helical" evidence="13">
    <location>
        <begin position="113"/>
        <end position="138"/>
    </location>
</feature>
<evidence type="ECO:0000256" key="9">
    <source>
        <dbReference type="ARBA" id="ARBA00023136"/>
    </source>
</evidence>
<feature type="transmembrane region" description="Helical" evidence="13">
    <location>
        <begin position="72"/>
        <end position="93"/>
    </location>
</feature>
<feature type="transmembrane region" description="Helical" evidence="13">
    <location>
        <begin position="394"/>
        <end position="415"/>
    </location>
</feature>
<comment type="subcellular location">
    <subcellularLocation>
        <location evidence="2">Cell membrane</location>
        <topology evidence="2">Multi-pass membrane protein</topology>
    </subcellularLocation>
</comment>
<keyword evidence="8" id="KW-0406">Ion transport</keyword>
<feature type="transmembrane region" description="Helical" evidence="13">
    <location>
        <begin position="266"/>
        <end position="288"/>
    </location>
</feature>
<evidence type="ECO:0000256" key="6">
    <source>
        <dbReference type="ARBA" id="ARBA00022692"/>
    </source>
</evidence>
<dbReference type="EMBL" id="KN824277">
    <property type="protein sequence ID" value="KIM34142.1"/>
    <property type="molecule type" value="Genomic_DNA"/>
</dbReference>
<dbReference type="GO" id="GO:0015098">
    <property type="term" value="F:molybdate ion transmembrane transporter activity"/>
    <property type="evidence" value="ECO:0007669"/>
    <property type="project" value="InterPro"/>
</dbReference>
<keyword evidence="7 13" id="KW-1133">Transmembrane helix</keyword>
<evidence type="ECO:0000313" key="15">
    <source>
        <dbReference type="Proteomes" id="UP000054097"/>
    </source>
</evidence>
<feature type="region of interest" description="Disordered" evidence="12">
    <location>
        <begin position="421"/>
        <end position="443"/>
    </location>
</feature>
<evidence type="ECO:0000256" key="10">
    <source>
        <dbReference type="ARBA" id="ARBA00030646"/>
    </source>
</evidence>
<dbReference type="Pfam" id="PF05631">
    <property type="entry name" value="MFS_5"/>
    <property type="match status" value="1"/>
</dbReference>
<feature type="transmembrane region" description="Helical" evidence="13">
    <location>
        <begin position="367"/>
        <end position="388"/>
    </location>
</feature>
<evidence type="ECO:0000256" key="5">
    <source>
        <dbReference type="ARBA" id="ARBA00022475"/>
    </source>
</evidence>
<evidence type="ECO:0000256" key="11">
    <source>
        <dbReference type="ARBA" id="ARBA00032555"/>
    </source>
</evidence>
<dbReference type="Gene3D" id="1.20.1250.20">
    <property type="entry name" value="MFS general substrate transporter like domains"/>
    <property type="match status" value="1"/>
</dbReference>
<gene>
    <name evidence="14" type="ORF">M408DRAFT_59958</name>
</gene>
<keyword evidence="15" id="KW-1185">Reference proteome</keyword>
<comment type="function">
    <text evidence="1">Mediates high-affinity intracellular uptake of the rare oligo-element molybdenum.</text>
</comment>
<name>A0A0C2XZ68_SERVB</name>
<evidence type="ECO:0000313" key="14">
    <source>
        <dbReference type="EMBL" id="KIM34142.1"/>
    </source>
</evidence>
<evidence type="ECO:0000256" key="8">
    <source>
        <dbReference type="ARBA" id="ARBA00023065"/>
    </source>
</evidence>
<sequence>MLGMKYLGIYAVVMGSDWLQGPYVYSLYRDQYQFTERQVAILFVTGFIAAGTSGPFVGVWADQYGRKKLCRIFCLTYAASCLVIQQSFFPILLVGRLLGGISTAILFSVFESWLVAAYQGLPAMLAFSASAPGVKAAVARALSRTMGRASLVNGIVAAVAGIVANWIVGHTDSFRGPFMLSGVLLIVAYFIIGSKWEENYGTPAAGGTAAVAAGEFAKLRQAIGIIRREPAFMVLGLTQTCFEGSMYLFVFLWVPSLQDAGSGSLPLGYIFSSFMISMMLGSIVYTTIATTAKVAPDTDTLVVLHAKLAALVCGVAALLFAYSATGSTMSAENRFWAFCAFEACVGMYYPIMGMLRGTLVANEVRATLSSLFRVPLNIFVTVALLTGVSSARHLVFAGCSVLLAVASIACAVVLIKRAEEPSAAAAAQPEVENGERSHSSYED</sequence>
<dbReference type="SUPFAM" id="SSF103473">
    <property type="entry name" value="MFS general substrate transporter"/>
    <property type="match status" value="1"/>
</dbReference>
<feature type="compositionally biased region" description="Basic and acidic residues" evidence="12">
    <location>
        <begin position="433"/>
        <end position="443"/>
    </location>
</feature>
<keyword evidence="9 13" id="KW-0472">Membrane</keyword>
<dbReference type="Proteomes" id="UP000054097">
    <property type="component" value="Unassembled WGS sequence"/>
</dbReference>
<dbReference type="InterPro" id="IPR036259">
    <property type="entry name" value="MFS_trans_sf"/>
</dbReference>
<proteinExistence type="predicted"/>
<evidence type="ECO:0000256" key="13">
    <source>
        <dbReference type="SAM" id="Phobius"/>
    </source>
</evidence>
<feature type="transmembrane region" description="Helical" evidence="13">
    <location>
        <begin position="174"/>
        <end position="192"/>
    </location>
</feature>
<dbReference type="STRING" id="933852.A0A0C2XZ68"/>
<keyword evidence="5" id="KW-1003">Cell membrane</keyword>
<evidence type="ECO:0000256" key="4">
    <source>
        <dbReference type="ARBA" id="ARBA00022448"/>
    </source>
</evidence>
<protein>
    <recommendedName>
        <fullName evidence="3">Molybdate-anion transporter</fullName>
    </recommendedName>
    <alternativeName>
        <fullName evidence="10">Major facilitator superfamily domain-containing protein 5</fullName>
    </alternativeName>
    <alternativeName>
        <fullName evidence="11">Molybdate transporter 2 homolog</fullName>
    </alternativeName>
</protein>
<feature type="compositionally biased region" description="Low complexity" evidence="12">
    <location>
        <begin position="421"/>
        <end position="431"/>
    </location>
</feature>
<dbReference type="PANTHER" id="PTHR23516:SF1">
    <property type="entry name" value="MOLYBDATE-ANION TRANSPORTER"/>
    <property type="match status" value="1"/>
</dbReference>
<reference evidence="14 15" key="1">
    <citation type="submission" date="2014-04" db="EMBL/GenBank/DDBJ databases">
        <authorList>
            <consortium name="DOE Joint Genome Institute"/>
            <person name="Kuo A."/>
            <person name="Zuccaro A."/>
            <person name="Kohler A."/>
            <person name="Nagy L.G."/>
            <person name="Floudas D."/>
            <person name="Copeland A."/>
            <person name="Barry K.W."/>
            <person name="Cichocki N."/>
            <person name="Veneault-Fourrey C."/>
            <person name="LaButti K."/>
            <person name="Lindquist E.A."/>
            <person name="Lipzen A."/>
            <person name="Lundell T."/>
            <person name="Morin E."/>
            <person name="Murat C."/>
            <person name="Sun H."/>
            <person name="Tunlid A."/>
            <person name="Henrissat B."/>
            <person name="Grigoriev I.V."/>
            <person name="Hibbett D.S."/>
            <person name="Martin F."/>
            <person name="Nordberg H.P."/>
            <person name="Cantor M.N."/>
            <person name="Hua S.X."/>
        </authorList>
    </citation>
    <scope>NUCLEOTIDE SEQUENCE [LARGE SCALE GENOMIC DNA]</scope>
    <source>
        <strain evidence="14 15">MAFF 305830</strain>
    </source>
</reference>